<comment type="caution">
    <text evidence="9">The sequence shown here is derived from an EMBL/GenBank/DDBJ whole genome shotgun (WGS) entry which is preliminary data.</text>
</comment>
<dbReference type="InterPro" id="IPR045125">
    <property type="entry name" value="Sub1/Tcp4-like"/>
</dbReference>
<feature type="region of interest" description="Disordered" evidence="7">
    <location>
        <begin position="1"/>
        <end position="43"/>
    </location>
</feature>
<reference evidence="9" key="1">
    <citation type="journal article" date="2023" name="Mol. Phylogenet. Evol.">
        <title>Genome-scale phylogeny and comparative genomics of the fungal order Sordariales.</title>
        <authorList>
            <person name="Hensen N."/>
            <person name="Bonometti L."/>
            <person name="Westerberg I."/>
            <person name="Brannstrom I.O."/>
            <person name="Guillou S."/>
            <person name="Cros-Aarteil S."/>
            <person name="Calhoun S."/>
            <person name="Haridas S."/>
            <person name="Kuo A."/>
            <person name="Mondo S."/>
            <person name="Pangilinan J."/>
            <person name="Riley R."/>
            <person name="LaButti K."/>
            <person name="Andreopoulos B."/>
            <person name="Lipzen A."/>
            <person name="Chen C."/>
            <person name="Yan M."/>
            <person name="Daum C."/>
            <person name="Ng V."/>
            <person name="Clum A."/>
            <person name="Steindorff A."/>
            <person name="Ohm R.A."/>
            <person name="Martin F."/>
            <person name="Silar P."/>
            <person name="Natvig D.O."/>
            <person name="Lalanne C."/>
            <person name="Gautier V."/>
            <person name="Ament-Velasquez S.L."/>
            <person name="Kruys A."/>
            <person name="Hutchinson M.I."/>
            <person name="Powell A.J."/>
            <person name="Barry K."/>
            <person name="Miller A.N."/>
            <person name="Grigoriev I.V."/>
            <person name="Debuchy R."/>
            <person name="Gladieux P."/>
            <person name="Hiltunen Thoren M."/>
            <person name="Johannesson H."/>
        </authorList>
    </citation>
    <scope>NUCLEOTIDE SEQUENCE</scope>
    <source>
        <strain evidence="9">SMH4131-1</strain>
    </source>
</reference>
<dbReference type="GO" id="GO:0005634">
    <property type="term" value="C:nucleus"/>
    <property type="evidence" value="ECO:0007669"/>
    <property type="project" value="UniProtKB-SubCell"/>
</dbReference>
<dbReference type="EMBL" id="JAUEPO010000003">
    <property type="protein sequence ID" value="KAK3327588.1"/>
    <property type="molecule type" value="Genomic_DNA"/>
</dbReference>
<proteinExistence type="inferred from homology"/>
<keyword evidence="4" id="KW-0238">DNA-binding</keyword>
<evidence type="ECO:0000256" key="7">
    <source>
        <dbReference type="SAM" id="MobiDB-lite"/>
    </source>
</evidence>
<comment type="subcellular location">
    <subcellularLocation>
        <location evidence="1">Nucleus</location>
    </subcellularLocation>
</comment>
<gene>
    <name evidence="9" type="ORF">B0T19DRAFT_441554</name>
</gene>
<dbReference type="Pfam" id="PF02229">
    <property type="entry name" value="PC4"/>
    <property type="match status" value="1"/>
</dbReference>
<keyword evidence="3" id="KW-0805">Transcription regulation</keyword>
<feature type="domain" description="Transcriptional coactivator p15 (PC4) C-terminal" evidence="8">
    <location>
        <begin position="45"/>
        <end position="97"/>
    </location>
</feature>
<dbReference type="PANTHER" id="PTHR13215">
    <property type="entry name" value="RNA POLYMERASE II TRANSCRIPTIONAL COACTIVATOR"/>
    <property type="match status" value="1"/>
</dbReference>
<evidence type="ECO:0000313" key="9">
    <source>
        <dbReference type="EMBL" id="KAK3327588.1"/>
    </source>
</evidence>
<accession>A0AAE0MDD2</accession>
<dbReference type="Proteomes" id="UP001286456">
    <property type="component" value="Unassembled WGS sequence"/>
</dbReference>
<feature type="region of interest" description="Disordered" evidence="7">
    <location>
        <begin position="104"/>
        <end position="161"/>
    </location>
</feature>
<evidence type="ECO:0000313" key="10">
    <source>
        <dbReference type="Proteomes" id="UP001286456"/>
    </source>
</evidence>
<protein>
    <submittedName>
        <fullName evidence="9">RNA polymerase II transcriptional coactivator-like protein</fullName>
    </submittedName>
</protein>
<feature type="compositionally biased region" description="Acidic residues" evidence="7">
    <location>
        <begin position="147"/>
        <end position="161"/>
    </location>
</feature>
<evidence type="ECO:0000259" key="8">
    <source>
        <dbReference type="Pfam" id="PF02229"/>
    </source>
</evidence>
<dbReference type="SUPFAM" id="SSF54447">
    <property type="entry name" value="ssDNA-binding transcriptional regulator domain"/>
    <property type="match status" value="1"/>
</dbReference>
<evidence type="ECO:0000256" key="6">
    <source>
        <dbReference type="ARBA" id="ARBA00023242"/>
    </source>
</evidence>
<keyword evidence="6" id="KW-0539">Nucleus</keyword>
<dbReference type="Gene3D" id="2.30.31.10">
    <property type="entry name" value="Transcriptional Coactivator Pc4, Chain A"/>
    <property type="match status" value="1"/>
</dbReference>
<evidence type="ECO:0000256" key="5">
    <source>
        <dbReference type="ARBA" id="ARBA00023163"/>
    </source>
</evidence>
<evidence type="ECO:0000256" key="1">
    <source>
        <dbReference type="ARBA" id="ARBA00004123"/>
    </source>
</evidence>
<keyword evidence="5" id="KW-0804">Transcription</keyword>
<dbReference type="GO" id="GO:0060261">
    <property type="term" value="P:positive regulation of transcription initiation by RNA polymerase II"/>
    <property type="evidence" value="ECO:0007669"/>
    <property type="project" value="InterPro"/>
</dbReference>
<organism evidence="9 10">
    <name type="scientific">Cercophora scortea</name>
    <dbReference type="NCBI Taxonomy" id="314031"/>
    <lineage>
        <taxon>Eukaryota</taxon>
        <taxon>Fungi</taxon>
        <taxon>Dikarya</taxon>
        <taxon>Ascomycota</taxon>
        <taxon>Pezizomycotina</taxon>
        <taxon>Sordariomycetes</taxon>
        <taxon>Sordariomycetidae</taxon>
        <taxon>Sordariales</taxon>
        <taxon>Lasiosphaeriaceae</taxon>
        <taxon>Cercophora</taxon>
    </lineage>
</organism>
<feature type="compositionally biased region" description="Basic and acidic residues" evidence="7">
    <location>
        <begin position="22"/>
        <end position="38"/>
    </location>
</feature>
<evidence type="ECO:0000256" key="4">
    <source>
        <dbReference type="ARBA" id="ARBA00023125"/>
    </source>
</evidence>
<dbReference type="GO" id="GO:0003677">
    <property type="term" value="F:DNA binding"/>
    <property type="evidence" value="ECO:0007669"/>
    <property type="project" value="UniProtKB-KW"/>
</dbReference>
<evidence type="ECO:0000256" key="3">
    <source>
        <dbReference type="ARBA" id="ARBA00023015"/>
    </source>
</evidence>
<dbReference type="InterPro" id="IPR003173">
    <property type="entry name" value="PC4_C"/>
</dbReference>
<comment type="similarity">
    <text evidence="2">Belongs to the transcriptional coactivator PC4 family.</text>
</comment>
<keyword evidence="10" id="KW-1185">Reference proteome</keyword>
<dbReference type="InterPro" id="IPR009044">
    <property type="entry name" value="ssDNA-bd_transcriptional_reg"/>
</dbReference>
<reference evidence="9" key="2">
    <citation type="submission" date="2023-06" db="EMBL/GenBank/DDBJ databases">
        <authorList>
            <consortium name="Lawrence Berkeley National Laboratory"/>
            <person name="Haridas S."/>
            <person name="Hensen N."/>
            <person name="Bonometti L."/>
            <person name="Westerberg I."/>
            <person name="Brannstrom I.O."/>
            <person name="Guillou S."/>
            <person name="Cros-Aarteil S."/>
            <person name="Calhoun S."/>
            <person name="Kuo A."/>
            <person name="Mondo S."/>
            <person name="Pangilinan J."/>
            <person name="Riley R."/>
            <person name="Labutti K."/>
            <person name="Andreopoulos B."/>
            <person name="Lipzen A."/>
            <person name="Chen C."/>
            <person name="Yanf M."/>
            <person name="Daum C."/>
            <person name="Ng V."/>
            <person name="Clum A."/>
            <person name="Steindorff A."/>
            <person name="Ohm R."/>
            <person name="Martin F."/>
            <person name="Silar P."/>
            <person name="Natvig D."/>
            <person name="Lalanne C."/>
            <person name="Gautier V."/>
            <person name="Ament-Velasquez S.L."/>
            <person name="Kruys A."/>
            <person name="Hutchinson M.I."/>
            <person name="Powell A.J."/>
            <person name="Barry K."/>
            <person name="Miller A.N."/>
            <person name="Grigoriev I.V."/>
            <person name="Debuchy R."/>
            <person name="Gladieux P."/>
            <person name="Thoren M.H."/>
            <person name="Johannesson H."/>
        </authorList>
    </citation>
    <scope>NUCLEOTIDE SEQUENCE</scope>
    <source>
        <strain evidence="9">SMH4131-1</strain>
    </source>
</reference>
<dbReference type="GO" id="GO:0003713">
    <property type="term" value="F:transcription coactivator activity"/>
    <property type="evidence" value="ECO:0007669"/>
    <property type="project" value="InterPro"/>
</dbReference>
<dbReference type="AlphaFoldDB" id="A0AAE0MDD2"/>
<evidence type="ECO:0000256" key="2">
    <source>
        <dbReference type="ARBA" id="ARBA00009001"/>
    </source>
</evidence>
<name>A0AAE0MDD2_9PEZI</name>
<sequence>MPPRKRQLEQESDGESYQVKKSRSDKPKSKKELGKGSDAEGNTYWEIGPMRRVNTASFKGKTLVNIREYYAAPDGELKPGKKGISLSLEQYQQLLKIIPDINKGLRSQGHDVDDPDVGAKPTDLSVKPASVKKEKPAKKAKKSNIEETSDEDDGMDEDDEE</sequence>